<evidence type="ECO:0000313" key="2">
    <source>
        <dbReference type="EMBL" id="AIF39656.1"/>
    </source>
</evidence>
<evidence type="ECO:0000256" key="1">
    <source>
        <dbReference type="SAM" id="MobiDB-lite"/>
    </source>
</evidence>
<reference evidence="3 4" key="1">
    <citation type="submission" date="2014-07" db="EMBL/GenBank/DDBJ databases">
        <title>Genome Sequencing of Dermacoccus nishinomiyaensis.</title>
        <authorList>
            <person name="Hong K.W."/>
            <person name="Chan K.G."/>
        </authorList>
    </citation>
    <scope>NUCLEOTIDE SEQUENCE [LARGE SCALE GENOMIC DNA]</scope>
    <source>
        <strain evidence="3 4">M25</strain>
    </source>
</reference>
<feature type="compositionally biased region" description="Low complexity" evidence="1">
    <location>
        <begin position="11"/>
        <end position="26"/>
    </location>
</feature>
<name>A0A075JIA8_9MICO</name>
<protein>
    <recommendedName>
        <fullName evidence="5">DUF3072 domain-containing protein</fullName>
    </recommendedName>
</protein>
<gene>
    <name evidence="2" type="ORF">HX89_00045</name>
    <name evidence="3" type="ORF">HX89_14185</name>
</gene>
<evidence type="ECO:0008006" key="5">
    <source>
        <dbReference type="Google" id="ProtNLM"/>
    </source>
</evidence>
<dbReference type="InterPro" id="IPR021425">
    <property type="entry name" value="DUF3072"/>
</dbReference>
<proteinExistence type="predicted"/>
<evidence type="ECO:0000313" key="3">
    <source>
        <dbReference type="EMBL" id="AIF41861.1"/>
    </source>
</evidence>
<feature type="region of interest" description="Disordered" evidence="1">
    <location>
        <begin position="89"/>
        <end position="108"/>
    </location>
</feature>
<dbReference type="OrthoDB" id="9811751at2"/>
<dbReference type="AlphaFoldDB" id="A0A075JIA8"/>
<sequence>MNTNQPDDTLGAPAPGAPNGQAQQGQDMLGATEPTQGGPNDASLQRDPDEWATGDEPMTEAQKSYLDTLAKEAGETLPATLTKAEASKHIDRLQGSNNRVNQQGAQGN</sequence>
<dbReference type="eggNOG" id="ENOG5032Y0K">
    <property type="taxonomic scope" value="Bacteria"/>
</dbReference>
<dbReference type="EMBL" id="CP008889">
    <property type="protein sequence ID" value="AIF39656.1"/>
    <property type="molecule type" value="Genomic_DNA"/>
</dbReference>
<dbReference type="Proteomes" id="UP000027986">
    <property type="component" value="Chromosome"/>
</dbReference>
<feature type="region of interest" description="Disordered" evidence="1">
    <location>
        <begin position="1"/>
        <end position="60"/>
    </location>
</feature>
<feature type="compositionally biased region" description="Polar residues" evidence="1">
    <location>
        <begin position="94"/>
        <end position="108"/>
    </location>
</feature>
<dbReference type="KEGG" id="dni:HX89_00045"/>
<organism evidence="3 4">
    <name type="scientific">Dermacoccus nishinomiyaensis</name>
    <dbReference type="NCBI Taxonomy" id="1274"/>
    <lineage>
        <taxon>Bacteria</taxon>
        <taxon>Bacillati</taxon>
        <taxon>Actinomycetota</taxon>
        <taxon>Actinomycetes</taxon>
        <taxon>Micrococcales</taxon>
        <taxon>Dermacoccaceae</taxon>
        <taxon>Dermacoccus</taxon>
    </lineage>
</organism>
<dbReference type="Pfam" id="PF11272">
    <property type="entry name" value="DUF3072"/>
    <property type="match status" value="1"/>
</dbReference>
<dbReference type="HOGENOM" id="CLU_176227_2_0_11"/>
<evidence type="ECO:0000313" key="4">
    <source>
        <dbReference type="Proteomes" id="UP000027986"/>
    </source>
</evidence>
<dbReference type="KEGG" id="dni:HX89_14185"/>
<dbReference type="EMBL" id="CP008889">
    <property type="protein sequence ID" value="AIF41861.1"/>
    <property type="molecule type" value="Genomic_DNA"/>
</dbReference>
<accession>A0A075JIA8</accession>
<keyword evidence="4" id="KW-1185">Reference proteome</keyword>